<dbReference type="Pfam" id="PF19300">
    <property type="entry name" value="BPD_transp_1_N"/>
    <property type="match status" value="1"/>
</dbReference>
<dbReference type="AlphaFoldDB" id="A0A239GBP3"/>
<dbReference type="Pfam" id="PF00528">
    <property type="entry name" value="BPD_transp_1"/>
    <property type="match status" value="1"/>
</dbReference>
<feature type="transmembrane region" description="Helical" evidence="7">
    <location>
        <begin position="131"/>
        <end position="158"/>
    </location>
</feature>
<feature type="transmembrane region" description="Helical" evidence="7">
    <location>
        <begin position="235"/>
        <end position="257"/>
    </location>
</feature>
<evidence type="ECO:0000256" key="1">
    <source>
        <dbReference type="ARBA" id="ARBA00004651"/>
    </source>
</evidence>
<evidence type="ECO:0000256" key="2">
    <source>
        <dbReference type="ARBA" id="ARBA00022448"/>
    </source>
</evidence>
<dbReference type="InterPro" id="IPR045621">
    <property type="entry name" value="BPD_transp_1_N"/>
</dbReference>
<dbReference type="Gene3D" id="1.10.3720.10">
    <property type="entry name" value="MetI-like"/>
    <property type="match status" value="1"/>
</dbReference>
<accession>A0A239GBP3</accession>
<keyword evidence="10" id="KW-1185">Reference proteome</keyword>
<evidence type="ECO:0000313" key="9">
    <source>
        <dbReference type="EMBL" id="SNS66587.1"/>
    </source>
</evidence>
<dbReference type="RefSeq" id="WP_089245053.1">
    <property type="nucleotide sequence ID" value="NZ_FZOW01000004.1"/>
</dbReference>
<protein>
    <submittedName>
        <fullName evidence="9">Peptide/nickel transport system permease protein</fullName>
    </submittedName>
</protein>
<evidence type="ECO:0000256" key="3">
    <source>
        <dbReference type="ARBA" id="ARBA00022475"/>
    </source>
</evidence>
<keyword evidence="4 7" id="KW-0812">Transmembrane</keyword>
<dbReference type="InterPro" id="IPR000515">
    <property type="entry name" value="MetI-like"/>
</dbReference>
<keyword evidence="5 7" id="KW-1133">Transmembrane helix</keyword>
<comment type="subcellular location">
    <subcellularLocation>
        <location evidence="1 7">Cell membrane</location>
        <topology evidence="1 7">Multi-pass membrane protein</topology>
    </subcellularLocation>
</comment>
<evidence type="ECO:0000256" key="6">
    <source>
        <dbReference type="ARBA" id="ARBA00023136"/>
    </source>
</evidence>
<gene>
    <name evidence="9" type="ORF">SAMN05421642_104159</name>
</gene>
<dbReference type="SUPFAM" id="SSF161098">
    <property type="entry name" value="MetI-like"/>
    <property type="match status" value="1"/>
</dbReference>
<dbReference type="OrthoDB" id="9778910at2"/>
<feature type="transmembrane region" description="Helical" evidence="7">
    <location>
        <begin position="178"/>
        <end position="197"/>
    </location>
</feature>
<keyword evidence="2 7" id="KW-0813">Transport</keyword>
<evidence type="ECO:0000259" key="8">
    <source>
        <dbReference type="PROSITE" id="PS50928"/>
    </source>
</evidence>
<feature type="transmembrane region" description="Helical" evidence="7">
    <location>
        <begin position="12"/>
        <end position="30"/>
    </location>
</feature>
<feature type="transmembrane region" description="Helical" evidence="7">
    <location>
        <begin position="103"/>
        <end position="124"/>
    </location>
</feature>
<keyword evidence="6 7" id="KW-0472">Membrane</keyword>
<keyword evidence="3" id="KW-1003">Cell membrane</keyword>
<dbReference type="PANTHER" id="PTHR43163">
    <property type="entry name" value="DIPEPTIDE TRANSPORT SYSTEM PERMEASE PROTEIN DPPB-RELATED"/>
    <property type="match status" value="1"/>
</dbReference>
<dbReference type="EMBL" id="FZOW01000004">
    <property type="protein sequence ID" value="SNS66587.1"/>
    <property type="molecule type" value="Genomic_DNA"/>
</dbReference>
<dbReference type="PROSITE" id="PS50928">
    <property type="entry name" value="ABC_TM1"/>
    <property type="match status" value="1"/>
</dbReference>
<evidence type="ECO:0000256" key="4">
    <source>
        <dbReference type="ARBA" id="ARBA00022692"/>
    </source>
</evidence>
<reference evidence="10" key="1">
    <citation type="submission" date="2017-06" db="EMBL/GenBank/DDBJ databases">
        <authorList>
            <person name="Varghese N."/>
            <person name="Submissions S."/>
        </authorList>
    </citation>
    <scope>NUCLEOTIDE SEQUENCE [LARGE SCALE GENOMIC DNA]</scope>
    <source>
        <strain evidence="10">JCM 23211</strain>
    </source>
</reference>
<evidence type="ECO:0000256" key="5">
    <source>
        <dbReference type="ARBA" id="ARBA00022989"/>
    </source>
</evidence>
<dbReference type="PANTHER" id="PTHR43163:SF6">
    <property type="entry name" value="DIPEPTIDE TRANSPORT SYSTEM PERMEASE PROTEIN DPPB-RELATED"/>
    <property type="match status" value="1"/>
</dbReference>
<dbReference type="InterPro" id="IPR035906">
    <property type="entry name" value="MetI-like_sf"/>
</dbReference>
<feature type="domain" description="ABC transmembrane type-1" evidence="8">
    <location>
        <begin position="99"/>
        <end position="300"/>
    </location>
</feature>
<proteinExistence type="inferred from homology"/>
<comment type="similarity">
    <text evidence="7">Belongs to the binding-protein-dependent transport system permease family.</text>
</comment>
<dbReference type="GO" id="GO:0005886">
    <property type="term" value="C:plasma membrane"/>
    <property type="evidence" value="ECO:0007669"/>
    <property type="project" value="UniProtKB-SubCell"/>
</dbReference>
<sequence>MTRYVLSKLGQSIFVIWAAYSITFVLLWVLPYDTVDVMFDPNDTASISLEQQEAVRESLGLNDPLVVQYFDRLLAAAQGDFGQSVRTGEQAWSMIMAVLPQTLVLSAAALVIAVVIAFAVALTASYTRHRWLANLIAVVPAAGVSVPVFLVGLVLLQIFSFQLRWFPPMGNSGLTSLILPAVTLAIPVSAPIAQLLLKNITLGLQAPYVTVSAAKGGTRFWLLTREVLKNASLPALTIAGVVVGNLLAGAVIVETIFSRSGLGRLAESAVRTQDVPLVQAIVVFAALVFVVINFVVDVIYPLLDPRLKARAGIETRPVRVKEAAL</sequence>
<organism evidence="9 10">
    <name type="scientific">Rhodococcoides kyotonense</name>
    <dbReference type="NCBI Taxonomy" id="398843"/>
    <lineage>
        <taxon>Bacteria</taxon>
        <taxon>Bacillati</taxon>
        <taxon>Actinomycetota</taxon>
        <taxon>Actinomycetes</taxon>
        <taxon>Mycobacteriales</taxon>
        <taxon>Nocardiaceae</taxon>
        <taxon>Rhodococcoides</taxon>
    </lineage>
</organism>
<dbReference type="GO" id="GO:0055085">
    <property type="term" value="P:transmembrane transport"/>
    <property type="evidence" value="ECO:0007669"/>
    <property type="project" value="InterPro"/>
</dbReference>
<name>A0A239GBP3_9NOCA</name>
<evidence type="ECO:0000256" key="7">
    <source>
        <dbReference type="RuleBase" id="RU363032"/>
    </source>
</evidence>
<feature type="transmembrane region" description="Helical" evidence="7">
    <location>
        <begin position="277"/>
        <end position="300"/>
    </location>
</feature>
<dbReference type="Proteomes" id="UP000198327">
    <property type="component" value="Unassembled WGS sequence"/>
</dbReference>
<evidence type="ECO:0000313" key="10">
    <source>
        <dbReference type="Proteomes" id="UP000198327"/>
    </source>
</evidence>